<organism evidence="1 2">
    <name type="scientific">Epilithonimonas xixisoli</name>
    <dbReference type="NCBI Taxonomy" id="1476462"/>
    <lineage>
        <taxon>Bacteria</taxon>
        <taxon>Pseudomonadati</taxon>
        <taxon>Bacteroidota</taxon>
        <taxon>Flavobacteriia</taxon>
        <taxon>Flavobacteriales</taxon>
        <taxon>Weeksellaceae</taxon>
        <taxon>Chryseobacterium group</taxon>
        <taxon>Epilithonimonas</taxon>
    </lineage>
</organism>
<sequence>MIEENLIQKIKGQYQTELKQAEATFEISQSRIESKSRERKVFYIRLLIFKNLSAEHCEKEISSALRKRIFLVKYYLKTYDSCKLCDKKFTEMEKQFLKTKSEWQD</sequence>
<accession>A0A4V3H2G1</accession>
<comment type="caution">
    <text evidence="1">The sequence shown here is derived from an EMBL/GenBank/DDBJ whole genome shotgun (WGS) entry which is preliminary data.</text>
</comment>
<reference evidence="1 2" key="1">
    <citation type="submission" date="2019-03" db="EMBL/GenBank/DDBJ databases">
        <title>Genomic Encyclopedia of Type Strains, Phase III (KMG-III): the genomes of soil and plant-associated and newly described type strains.</title>
        <authorList>
            <person name="Whitman W."/>
        </authorList>
    </citation>
    <scope>NUCLEOTIDE SEQUENCE [LARGE SCALE GENOMIC DNA]</scope>
    <source>
        <strain evidence="1 2">CGMCC 1.12802</strain>
    </source>
</reference>
<protein>
    <submittedName>
        <fullName evidence="1">Uncharacterized protein</fullName>
    </submittedName>
</protein>
<dbReference type="RefSeq" id="WP_133944009.1">
    <property type="nucleotide sequence ID" value="NZ_SOEO01000002.1"/>
</dbReference>
<proteinExistence type="predicted"/>
<gene>
    <name evidence="1" type="ORF">B0I22_1544</name>
</gene>
<dbReference type="AlphaFoldDB" id="A0A4V3H2G1"/>
<name>A0A4V3H2G1_9FLAO</name>
<evidence type="ECO:0000313" key="2">
    <source>
        <dbReference type="Proteomes" id="UP000295313"/>
    </source>
</evidence>
<keyword evidence="2" id="KW-1185">Reference proteome</keyword>
<dbReference type="Proteomes" id="UP000295313">
    <property type="component" value="Unassembled WGS sequence"/>
</dbReference>
<dbReference type="EMBL" id="SOEO01000002">
    <property type="protein sequence ID" value="TDX83956.1"/>
    <property type="molecule type" value="Genomic_DNA"/>
</dbReference>
<evidence type="ECO:0000313" key="1">
    <source>
        <dbReference type="EMBL" id="TDX83956.1"/>
    </source>
</evidence>